<dbReference type="Pfam" id="PF04765">
    <property type="entry name" value="TOD1_MUCI70"/>
    <property type="match status" value="1"/>
</dbReference>
<evidence type="ECO:0000313" key="3">
    <source>
        <dbReference type="Proteomes" id="UP001153076"/>
    </source>
</evidence>
<dbReference type="PANTHER" id="PTHR12956">
    <property type="entry name" value="ALKALINE CERAMIDASE-RELATED"/>
    <property type="match status" value="1"/>
</dbReference>
<sequence>MTTTPVMRCRLCSENEDKKCMETCKIILSTSAFVGGDDLYQPIRMSSASFNKLASICKLFDLFTHGHFYGVLTFLLPFQICYVTFCDEITLAMQEAQRQKFGADHYVKKWCIIMVKTLPFVGQQLNGKIPKMRARHQLPSSRYSIWVDLKYQYRSDPFAIFEALLWLSTSVLHGVGYGVYADVKKNKATPEGVEVW</sequence>
<keyword evidence="3" id="KW-1185">Reference proteome</keyword>
<dbReference type="PANTHER" id="PTHR12956:SF17">
    <property type="entry name" value="OS01G0749100 PROTEIN"/>
    <property type="match status" value="1"/>
</dbReference>
<organism evidence="2 3">
    <name type="scientific">Carnegiea gigantea</name>
    <dbReference type="NCBI Taxonomy" id="171969"/>
    <lineage>
        <taxon>Eukaryota</taxon>
        <taxon>Viridiplantae</taxon>
        <taxon>Streptophyta</taxon>
        <taxon>Embryophyta</taxon>
        <taxon>Tracheophyta</taxon>
        <taxon>Spermatophyta</taxon>
        <taxon>Magnoliopsida</taxon>
        <taxon>eudicotyledons</taxon>
        <taxon>Gunneridae</taxon>
        <taxon>Pentapetalae</taxon>
        <taxon>Caryophyllales</taxon>
        <taxon>Cactineae</taxon>
        <taxon>Cactaceae</taxon>
        <taxon>Cactoideae</taxon>
        <taxon>Echinocereeae</taxon>
        <taxon>Carnegiea</taxon>
    </lineage>
</organism>
<accession>A0A9Q1QDQ6</accession>
<dbReference type="AlphaFoldDB" id="A0A9Q1QDQ6"/>
<dbReference type="InterPro" id="IPR048354">
    <property type="entry name" value="TOD1_MUCI70_glycTrfase_dom"/>
</dbReference>
<dbReference type="Proteomes" id="UP001153076">
    <property type="component" value="Unassembled WGS sequence"/>
</dbReference>
<protein>
    <recommendedName>
        <fullName evidence="1">TOD1/MUCI70 glycosyltransferase-like domain-containing protein</fullName>
    </recommendedName>
</protein>
<reference evidence="2" key="1">
    <citation type="submission" date="2022-04" db="EMBL/GenBank/DDBJ databases">
        <title>Carnegiea gigantea Genome sequencing and assembly v2.</title>
        <authorList>
            <person name="Copetti D."/>
            <person name="Sanderson M.J."/>
            <person name="Burquez A."/>
            <person name="Wojciechowski M.F."/>
        </authorList>
    </citation>
    <scope>NUCLEOTIDE SEQUENCE</scope>
    <source>
        <strain evidence="2">SGP5-SGP5p</strain>
        <tissue evidence="2">Aerial part</tissue>
    </source>
</reference>
<gene>
    <name evidence="2" type="ORF">Cgig2_004512</name>
</gene>
<dbReference type="OrthoDB" id="1905162at2759"/>
<name>A0A9Q1QDQ6_9CARY</name>
<evidence type="ECO:0000313" key="2">
    <source>
        <dbReference type="EMBL" id="KAJ8438402.1"/>
    </source>
</evidence>
<evidence type="ECO:0000259" key="1">
    <source>
        <dbReference type="Pfam" id="PF04765"/>
    </source>
</evidence>
<feature type="domain" description="TOD1/MUCI70 glycosyltransferase-like" evidence="1">
    <location>
        <begin position="79"/>
        <end position="173"/>
    </location>
</feature>
<dbReference type="EMBL" id="JAKOGI010000254">
    <property type="protein sequence ID" value="KAJ8438402.1"/>
    <property type="molecule type" value="Genomic_DNA"/>
</dbReference>
<proteinExistence type="predicted"/>
<comment type="caution">
    <text evidence="2">The sequence shown here is derived from an EMBL/GenBank/DDBJ whole genome shotgun (WGS) entry which is preliminary data.</text>
</comment>
<dbReference type="InterPro" id="IPR006852">
    <property type="entry name" value="TOD1_MUCI70"/>
</dbReference>